<feature type="region of interest" description="Disordered" evidence="1">
    <location>
        <begin position="408"/>
        <end position="458"/>
    </location>
</feature>
<protein>
    <submittedName>
        <fullName evidence="4">MARVEL domain-containing protein</fullName>
    </submittedName>
</protein>
<keyword evidence="2" id="KW-0472">Membrane</keyword>
<keyword evidence="3" id="KW-1185">Reference proteome</keyword>
<evidence type="ECO:0000256" key="1">
    <source>
        <dbReference type="SAM" id="MobiDB-lite"/>
    </source>
</evidence>
<keyword evidence="2" id="KW-0812">Transmembrane</keyword>
<sequence length="510" mass="56595">MVQRAQGACCLFTLSLLQCMAFLVICCITLFALISWDPSIGYSWLCIWLLQGQLCVLYVCTFKLLNIWTIVATMIDAMILSILEGVVASALARADFPEECREKGCTSLSGTIYQRGSIAFGLLFLGVYHFFQAIGLISVVITIGRRLTRMPPRVIVVNPDEVRRSSKSRRSKSKSKSRSRSRSSHKKSKKSKSTKAQRARKARSAPCVSEASKESSTRSSKTKSRASSRKSSRPSTPPISIHKARSDVSINSALYTVPSTFNPQPSQISQSSQISEPFIPSIHRPAPIVSYPKSSSTTNGTTFYSDPLQKWCAPPSAQNSFVVTMPSHIPEGGISRIVIRIPPPFQSQSSNPNFIPESQTSLPRKDPIIITDRPKKYLSHHCEKLDNGTYSCLIGPPHIRCGWSTETLTSTSENSSKEKREKTKVKRQPSYSELRRHQPKPNPNPVHRKSSLYNFNSKRSDSPYDSTFNFDFDAVSDNKSIILPSSIGQSPGHNVVAAQSIFTANKPQEK</sequence>
<reference evidence="4" key="2">
    <citation type="submission" date="2020-10" db="UniProtKB">
        <authorList>
            <consortium name="WormBaseParasite"/>
        </authorList>
    </citation>
    <scope>IDENTIFICATION</scope>
</reference>
<evidence type="ECO:0000313" key="4">
    <source>
        <dbReference type="WBParaSite" id="Pan_g20022.t1"/>
    </source>
</evidence>
<feature type="transmembrane region" description="Helical" evidence="2">
    <location>
        <begin position="118"/>
        <end position="143"/>
    </location>
</feature>
<evidence type="ECO:0000313" key="3">
    <source>
        <dbReference type="Proteomes" id="UP000492821"/>
    </source>
</evidence>
<proteinExistence type="predicted"/>
<feature type="transmembrane region" description="Helical" evidence="2">
    <location>
        <begin position="40"/>
        <end position="60"/>
    </location>
</feature>
<dbReference type="WBParaSite" id="Pan_g20022.t1">
    <property type="protein sequence ID" value="Pan_g20022.t1"/>
    <property type="gene ID" value="Pan_g20022"/>
</dbReference>
<name>A0A7E4VFY9_PANRE</name>
<feature type="region of interest" description="Disordered" evidence="1">
    <location>
        <begin position="158"/>
        <end position="245"/>
    </location>
</feature>
<evidence type="ECO:0000256" key="2">
    <source>
        <dbReference type="SAM" id="Phobius"/>
    </source>
</evidence>
<keyword evidence="2" id="KW-1133">Transmembrane helix</keyword>
<feature type="compositionally biased region" description="Basic residues" evidence="1">
    <location>
        <begin position="165"/>
        <end position="203"/>
    </location>
</feature>
<organism evidence="3 4">
    <name type="scientific">Panagrellus redivivus</name>
    <name type="common">Microworm</name>
    <dbReference type="NCBI Taxonomy" id="6233"/>
    <lineage>
        <taxon>Eukaryota</taxon>
        <taxon>Metazoa</taxon>
        <taxon>Ecdysozoa</taxon>
        <taxon>Nematoda</taxon>
        <taxon>Chromadorea</taxon>
        <taxon>Rhabditida</taxon>
        <taxon>Tylenchina</taxon>
        <taxon>Panagrolaimomorpha</taxon>
        <taxon>Panagrolaimoidea</taxon>
        <taxon>Panagrolaimidae</taxon>
        <taxon>Panagrellus</taxon>
    </lineage>
</organism>
<feature type="compositionally biased region" description="Basic residues" evidence="1">
    <location>
        <begin position="220"/>
        <end position="232"/>
    </location>
</feature>
<dbReference type="AlphaFoldDB" id="A0A7E4VFY9"/>
<feature type="transmembrane region" description="Helical" evidence="2">
    <location>
        <begin position="12"/>
        <end position="34"/>
    </location>
</feature>
<reference evidence="3" key="1">
    <citation type="journal article" date="2013" name="Genetics">
        <title>The draft genome and transcriptome of Panagrellus redivivus are shaped by the harsh demands of a free-living lifestyle.</title>
        <authorList>
            <person name="Srinivasan J."/>
            <person name="Dillman A.R."/>
            <person name="Macchietto M.G."/>
            <person name="Heikkinen L."/>
            <person name="Lakso M."/>
            <person name="Fracchia K.M."/>
            <person name="Antoshechkin I."/>
            <person name="Mortazavi A."/>
            <person name="Wong G."/>
            <person name="Sternberg P.W."/>
        </authorList>
    </citation>
    <scope>NUCLEOTIDE SEQUENCE [LARGE SCALE GENOMIC DNA]</scope>
    <source>
        <strain evidence="3">MT8872</strain>
    </source>
</reference>
<dbReference type="Proteomes" id="UP000492821">
    <property type="component" value="Unassembled WGS sequence"/>
</dbReference>
<accession>A0A7E4VFY9</accession>